<dbReference type="Proteomes" id="UP000326170">
    <property type="component" value="Chromosome"/>
</dbReference>
<accession>A0A5P9P7K0</accession>
<feature type="compositionally biased region" description="Basic and acidic residues" evidence="1">
    <location>
        <begin position="13"/>
        <end position="31"/>
    </location>
</feature>
<organism evidence="2 3">
    <name type="scientific">Natronorubrum aibiense</name>
    <dbReference type="NCBI Taxonomy" id="348826"/>
    <lineage>
        <taxon>Archaea</taxon>
        <taxon>Methanobacteriati</taxon>
        <taxon>Methanobacteriota</taxon>
        <taxon>Stenosarchaea group</taxon>
        <taxon>Halobacteria</taxon>
        <taxon>Halobacteriales</taxon>
        <taxon>Natrialbaceae</taxon>
        <taxon>Natronorubrum</taxon>
    </lineage>
</organism>
<dbReference type="EMBL" id="CP045488">
    <property type="protein sequence ID" value="QFU84171.1"/>
    <property type="molecule type" value="Genomic_DNA"/>
</dbReference>
<sequence length="542" mass="59137">MRNSDRGSSPHSRSPETEHGRSLPEDRTDTHRSRRTFLQGVSAVGAAALGLTSTVTGASDSFDQYYDDYGTVIDVVEAGADNTGSESITPVLDDLRADDTLLVFPEGRYYMDEQFRFTGFDNFGIVGENATLVPANYHEFDGPQYRLFRLGVSYSPGRRLRFEGFDIDQTAPDTGIRAIETYVSDRLEVRDIIVRGQHDSGTWGPGLFNITSTDGWGIVERFRAPGGGAWVNNTPNAGNRWRGPIGIEANQNKGTLTFRRCALGAFPNNGLYAAGGDGTIVVHGGHYKNSNGANIRVGGQGSEIRWPTVEIDDTRSDDRSQRGIRIENGRNIEIYGAAVENTSPKPTSHAISVMNTCESARIDNTRIRLEGSAVNHGIVCSPECGATTIVDTEITHETAGGYSLWIRNSDRTEQVLAENLTITGRAGDASGFRDGIRCERDNSRFSHVDVSQPGRDGVDRNAIVNMADDVTIYNSELRASQYPYVDLGADSLVRDSVLESTTNEEAVCLYDSAENPTFKKNELDGGIRNLGADGVTTWANTY</sequence>
<dbReference type="SUPFAM" id="SSF51126">
    <property type="entry name" value="Pectin lyase-like"/>
    <property type="match status" value="2"/>
</dbReference>
<dbReference type="NCBIfam" id="TIGR01409">
    <property type="entry name" value="TAT_signal_seq"/>
    <property type="match status" value="1"/>
</dbReference>
<keyword evidence="3" id="KW-1185">Reference proteome</keyword>
<dbReference type="InterPro" id="IPR012332">
    <property type="entry name" value="Autotransporter_pectin_lyase_C"/>
</dbReference>
<evidence type="ECO:0000313" key="3">
    <source>
        <dbReference type="Proteomes" id="UP000326170"/>
    </source>
</evidence>
<dbReference type="AlphaFoldDB" id="A0A5P9P7K0"/>
<dbReference type="InterPro" id="IPR006311">
    <property type="entry name" value="TAT_signal"/>
</dbReference>
<name>A0A5P9P7K0_9EURY</name>
<evidence type="ECO:0000256" key="1">
    <source>
        <dbReference type="SAM" id="MobiDB-lite"/>
    </source>
</evidence>
<dbReference type="KEGG" id="nas:GCU68_11195"/>
<dbReference type="InterPro" id="IPR019546">
    <property type="entry name" value="TAT_signal_bac_arc"/>
</dbReference>
<proteinExistence type="predicted"/>
<dbReference type="Gene3D" id="2.160.20.20">
    <property type="match status" value="1"/>
</dbReference>
<evidence type="ECO:0000313" key="2">
    <source>
        <dbReference type="EMBL" id="QFU84171.1"/>
    </source>
</evidence>
<reference evidence="2 3" key="1">
    <citation type="journal article" date="2007" name="Int. J. Syst. Evol. Microbiol.">
        <title>Natronorubrum sulfidifaciens sp. nov., an extremely haloalkaliphilic archaeon isolated from Aiding salt lake in Xin-Jiang, China.</title>
        <authorList>
            <person name="Cui H.L."/>
            <person name="Tohty D."/>
            <person name="Liu H.C."/>
            <person name="Liu S.J."/>
            <person name="Oren A."/>
            <person name="Zhou P.J."/>
        </authorList>
    </citation>
    <scope>NUCLEOTIDE SEQUENCE [LARGE SCALE GENOMIC DNA]</scope>
    <source>
        <strain evidence="2 3">7-3</strain>
    </source>
</reference>
<feature type="compositionally biased region" description="Polar residues" evidence="1">
    <location>
        <begin position="1"/>
        <end position="12"/>
    </location>
</feature>
<gene>
    <name evidence="2" type="ORF">GCU68_11195</name>
</gene>
<protein>
    <submittedName>
        <fullName evidence="2">Twin-arginine translocation signal domain-containing protein</fullName>
    </submittedName>
</protein>
<dbReference type="PROSITE" id="PS51318">
    <property type="entry name" value="TAT"/>
    <property type="match status" value="1"/>
</dbReference>
<dbReference type="InterPro" id="IPR011050">
    <property type="entry name" value="Pectin_lyase_fold/virulence"/>
</dbReference>
<feature type="region of interest" description="Disordered" evidence="1">
    <location>
        <begin position="1"/>
        <end position="31"/>
    </location>
</feature>